<keyword evidence="2" id="KW-1185">Reference proteome</keyword>
<dbReference type="Proteomes" id="UP000805704">
    <property type="component" value="Chromosome 11"/>
</dbReference>
<comment type="caution">
    <text evidence="1">The sequence shown here is derived from an EMBL/GenBank/DDBJ whole genome shotgun (WGS) entry which is preliminary data.</text>
</comment>
<organism evidence="1 2">
    <name type="scientific">Nibea albiflora</name>
    <name type="common">Yellow drum</name>
    <name type="synonym">Corvina albiflora</name>
    <dbReference type="NCBI Taxonomy" id="240163"/>
    <lineage>
        <taxon>Eukaryota</taxon>
        <taxon>Metazoa</taxon>
        <taxon>Chordata</taxon>
        <taxon>Craniata</taxon>
        <taxon>Vertebrata</taxon>
        <taxon>Euteleostomi</taxon>
        <taxon>Actinopterygii</taxon>
        <taxon>Neopterygii</taxon>
        <taxon>Teleostei</taxon>
        <taxon>Neoteleostei</taxon>
        <taxon>Acanthomorphata</taxon>
        <taxon>Eupercaria</taxon>
        <taxon>Sciaenidae</taxon>
        <taxon>Nibea</taxon>
    </lineage>
</organism>
<name>A0ACB7FHG1_NIBAL</name>
<reference evidence="1" key="1">
    <citation type="submission" date="2020-04" db="EMBL/GenBank/DDBJ databases">
        <title>A chromosome-scale assembly and high-density genetic map of the yellow drum (Nibea albiflora) genome.</title>
        <authorList>
            <person name="Xu D."/>
            <person name="Zhang W."/>
            <person name="Chen R."/>
            <person name="Tan P."/>
            <person name="Wang L."/>
            <person name="Song H."/>
            <person name="Tian L."/>
            <person name="Zhu Q."/>
            <person name="Wang B."/>
        </authorList>
    </citation>
    <scope>NUCLEOTIDE SEQUENCE</scope>
    <source>
        <strain evidence="1">ZJHYS-2018</strain>
    </source>
</reference>
<accession>A0ACB7FHG1</accession>
<protein>
    <submittedName>
        <fullName evidence="1">Uncharacterized protein</fullName>
    </submittedName>
</protein>
<gene>
    <name evidence="1" type="ORF">GBF38_022334</name>
</gene>
<proteinExistence type="predicted"/>
<evidence type="ECO:0000313" key="2">
    <source>
        <dbReference type="Proteomes" id="UP000805704"/>
    </source>
</evidence>
<dbReference type="EMBL" id="CM024799">
    <property type="protein sequence ID" value="KAG8013706.1"/>
    <property type="molecule type" value="Genomic_DNA"/>
</dbReference>
<sequence length="68" mass="7635">MIRPVTGGRLQWSDVPADHSIRQQERSHREGSLKDRSVYVPEEQLSLPRMESRLTAGSHSLCGADYGV</sequence>
<evidence type="ECO:0000313" key="1">
    <source>
        <dbReference type="EMBL" id="KAG8013706.1"/>
    </source>
</evidence>